<protein>
    <submittedName>
        <fullName evidence="1">Uncharacterized protein</fullName>
    </submittedName>
</protein>
<proteinExistence type="predicted"/>
<sequence length="90" mass="9961">MQTIGIGELQKNMGILTNLTEALTIIDKYKNKEVAVVYPIGETTKPNIVEQMSAEALARAKNRGIVIEDLEAAKEDAIMEAMKEKYGFTD</sequence>
<organism evidence="1">
    <name type="scientific">uncultured Sulfurovum sp</name>
    <dbReference type="NCBI Taxonomy" id="269237"/>
    <lineage>
        <taxon>Bacteria</taxon>
        <taxon>Pseudomonadati</taxon>
        <taxon>Campylobacterota</taxon>
        <taxon>Epsilonproteobacteria</taxon>
        <taxon>Campylobacterales</taxon>
        <taxon>Sulfurovaceae</taxon>
        <taxon>Sulfurovum</taxon>
        <taxon>environmental samples</taxon>
    </lineage>
</organism>
<accession>A0A6S6T1Z0</accession>
<dbReference type="EMBL" id="CACVAS010000058">
    <property type="protein sequence ID" value="CAA6810707.1"/>
    <property type="molecule type" value="Genomic_DNA"/>
</dbReference>
<dbReference type="AlphaFoldDB" id="A0A6S6T1Z0"/>
<reference evidence="1" key="1">
    <citation type="submission" date="2020-01" db="EMBL/GenBank/DDBJ databases">
        <authorList>
            <person name="Meier V. D."/>
            <person name="Meier V D."/>
        </authorList>
    </citation>
    <scope>NUCLEOTIDE SEQUENCE</scope>
    <source>
        <strain evidence="1">HLG_WM_MAG_01</strain>
    </source>
</reference>
<gene>
    <name evidence="1" type="ORF">HELGO_WM95</name>
</gene>
<evidence type="ECO:0000313" key="1">
    <source>
        <dbReference type="EMBL" id="CAA6810707.1"/>
    </source>
</evidence>
<name>A0A6S6T1Z0_9BACT</name>